<reference evidence="2" key="2">
    <citation type="submission" date="2021-04" db="EMBL/GenBank/DDBJ databases">
        <authorList>
            <person name="Gilroy R."/>
        </authorList>
    </citation>
    <scope>NUCLEOTIDE SEQUENCE</scope>
    <source>
        <strain evidence="2">CHK189-11263</strain>
    </source>
</reference>
<dbReference type="CDD" id="cd05403">
    <property type="entry name" value="NT_KNTase_like"/>
    <property type="match status" value="1"/>
</dbReference>
<protein>
    <submittedName>
        <fullName evidence="2">Nucleotidyltransferase domain-containing protein</fullName>
    </submittedName>
</protein>
<organism evidence="2 3">
    <name type="scientific">Candidatus Flavonifractor intestinipullorum</name>
    <dbReference type="NCBI Taxonomy" id="2838587"/>
    <lineage>
        <taxon>Bacteria</taxon>
        <taxon>Bacillati</taxon>
        <taxon>Bacillota</taxon>
        <taxon>Clostridia</taxon>
        <taxon>Eubacteriales</taxon>
        <taxon>Oscillospiraceae</taxon>
        <taxon>Flavonifractor</taxon>
    </lineage>
</organism>
<dbReference type="Pfam" id="PF01909">
    <property type="entry name" value="NTP_transf_2"/>
    <property type="match status" value="1"/>
</dbReference>
<comment type="caution">
    <text evidence="2">The sequence shown here is derived from an EMBL/GenBank/DDBJ whole genome shotgun (WGS) entry which is preliminary data.</text>
</comment>
<proteinExistence type="predicted"/>
<dbReference type="InterPro" id="IPR002934">
    <property type="entry name" value="Polymerase_NTP_transf_dom"/>
</dbReference>
<dbReference type="SUPFAM" id="SSF81301">
    <property type="entry name" value="Nucleotidyltransferase"/>
    <property type="match status" value="1"/>
</dbReference>
<reference evidence="2" key="1">
    <citation type="journal article" date="2021" name="PeerJ">
        <title>Extensive microbial diversity within the chicken gut microbiome revealed by metagenomics and culture.</title>
        <authorList>
            <person name="Gilroy R."/>
            <person name="Ravi A."/>
            <person name="Getino M."/>
            <person name="Pursley I."/>
            <person name="Horton D.L."/>
            <person name="Alikhan N.F."/>
            <person name="Baker D."/>
            <person name="Gharbi K."/>
            <person name="Hall N."/>
            <person name="Watson M."/>
            <person name="Adriaenssens E.M."/>
            <person name="Foster-Nyarko E."/>
            <person name="Jarju S."/>
            <person name="Secka A."/>
            <person name="Antonio M."/>
            <person name="Oren A."/>
            <person name="Chaudhuri R.R."/>
            <person name="La Ragione R."/>
            <person name="Hildebrand F."/>
            <person name="Pallen M.J."/>
        </authorList>
    </citation>
    <scope>NUCLEOTIDE SEQUENCE</scope>
    <source>
        <strain evidence="2">CHK189-11263</strain>
    </source>
</reference>
<accession>A0A9D2S4B2</accession>
<evidence type="ECO:0000313" key="2">
    <source>
        <dbReference type="EMBL" id="HJB56172.1"/>
    </source>
</evidence>
<dbReference type="Gene3D" id="3.30.460.10">
    <property type="entry name" value="Beta Polymerase, domain 2"/>
    <property type="match status" value="1"/>
</dbReference>
<gene>
    <name evidence="2" type="ORF">H9714_01320</name>
</gene>
<dbReference type="Proteomes" id="UP000824208">
    <property type="component" value="Unassembled WGS sequence"/>
</dbReference>
<evidence type="ECO:0000259" key="1">
    <source>
        <dbReference type="Pfam" id="PF01909"/>
    </source>
</evidence>
<dbReference type="AlphaFoldDB" id="A0A9D2S4B2"/>
<sequence length="241" mass="26765">MDIARWMAEYLDKLRETFGAERLVCVGLQGSQARGEAGPESDIDAVLILDRAEGEDLLRYRAALEQMPQREKICGFVSGRRELACWERGDLFSFYYDTVPFYGSLDFIGETLTPADARRAVHNGVCALYHACAHNLVHAHSGEVLSQLQKSLFFTLRALHFCRTGTFLRRRGELLPALPEEERALLRGAGTLEEASAALLGWCGRTMAACTGEDGALFWEKAWKSAPECGMIDKTLDPSVS</sequence>
<dbReference type="InterPro" id="IPR043519">
    <property type="entry name" value="NT_sf"/>
</dbReference>
<feature type="domain" description="Polymerase nucleotidyl transferase" evidence="1">
    <location>
        <begin position="13"/>
        <end position="65"/>
    </location>
</feature>
<dbReference type="GO" id="GO:0016779">
    <property type="term" value="F:nucleotidyltransferase activity"/>
    <property type="evidence" value="ECO:0007669"/>
    <property type="project" value="InterPro"/>
</dbReference>
<name>A0A9D2S4B2_9FIRM</name>
<evidence type="ECO:0000313" key="3">
    <source>
        <dbReference type="Proteomes" id="UP000824208"/>
    </source>
</evidence>
<dbReference type="EMBL" id="DWYC01000014">
    <property type="protein sequence ID" value="HJB56172.1"/>
    <property type="molecule type" value="Genomic_DNA"/>
</dbReference>